<dbReference type="EMBL" id="UYRV01116566">
    <property type="protein sequence ID" value="VDN30155.1"/>
    <property type="molecule type" value="Genomic_DNA"/>
</dbReference>
<dbReference type="Proteomes" id="UP000271889">
    <property type="component" value="Unassembled WGS sequence"/>
</dbReference>
<proteinExistence type="predicted"/>
<sequence length="116" mass="12521">MQVRELSCASLGMWIAKNKFTEAAKSIFALCDGITVTNKMDGSPAMSISLSHGTYSVEPFPPKGEVDFHVEDTFSTRTLSRLIVCFIGLGKRDLANVSQSASEGSLTQTKSIESRG</sequence>
<reference evidence="2 3" key="1">
    <citation type="submission" date="2018-11" db="EMBL/GenBank/DDBJ databases">
        <authorList>
            <consortium name="Pathogen Informatics"/>
        </authorList>
    </citation>
    <scope>NUCLEOTIDE SEQUENCE [LARGE SCALE GENOMIC DNA]</scope>
</reference>
<evidence type="ECO:0000313" key="3">
    <source>
        <dbReference type="Proteomes" id="UP000271889"/>
    </source>
</evidence>
<accession>A0A3P7MKP2</accession>
<keyword evidence="3" id="KW-1185">Reference proteome</keyword>
<evidence type="ECO:0000313" key="2">
    <source>
        <dbReference type="EMBL" id="VDN30155.1"/>
    </source>
</evidence>
<organism evidence="2 3">
    <name type="scientific">Cylicostephanus goldi</name>
    <name type="common">Nematode worm</name>
    <dbReference type="NCBI Taxonomy" id="71465"/>
    <lineage>
        <taxon>Eukaryota</taxon>
        <taxon>Metazoa</taxon>
        <taxon>Ecdysozoa</taxon>
        <taxon>Nematoda</taxon>
        <taxon>Chromadorea</taxon>
        <taxon>Rhabditida</taxon>
        <taxon>Rhabditina</taxon>
        <taxon>Rhabditomorpha</taxon>
        <taxon>Strongyloidea</taxon>
        <taxon>Strongylidae</taxon>
        <taxon>Cylicostephanus</taxon>
    </lineage>
</organism>
<dbReference type="OrthoDB" id="10256606at2759"/>
<evidence type="ECO:0000256" key="1">
    <source>
        <dbReference type="SAM" id="MobiDB-lite"/>
    </source>
</evidence>
<name>A0A3P7MKP2_CYLGO</name>
<feature type="region of interest" description="Disordered" evidence="1">
    <location>
        <begin position="96"/>
        <end position="116"/>
    </location>
</feature>
<protein>
    <submittedName>
        <fullName evidence="2">Uncharacterized protein</fullName>
    </submittedName>
</protein>
<gene>
    <name evidence="2" type="ORF">CGOC_LOCUS11465</name>
</gene>
<dbReference type="AlphaFoldDB" id="A0A3P7MKP2"/>